<dbReference type="AlphaFoldDB" id="A0A369QB90"/>
<comment type="caution">
    <text evidence="3">The sequence shown here is derived from an EMBL/GenBank/DDBJ whole genome shotgun (WGS) entry which is preliminary data.</text>
</comment>
<sequence>MQMKRHLKAILASAAALATLSACATVPRAGPAEVTRFVAPAATAQLGQGTIFIETAPGLGNSGMEMAAYKAAVARELAAQGYRETSRAEADQVAQVSLERVVNEPLTGRRGPVSVGVGGSTGSYGSGVGVGVGINLGGGGPKDVVTTRLGVMIRDKAAGTSLWEGRAGFFADTRNDLAQPARSADALADALFEGFPGRDGETIEVDLPE</sequence>
<evidence type="ECO:0000313" key="3">
    <source>
        <dbReference type="EMBL" id="RDC60825.1"/>
    </source>
</evidence>
<dbReference type="EMBL" id="QBKA01000002">
    <property type="protein sequence ID" value="RDC60825.1"/>
    <property type="molecule type" value="Genomic_DNA"/>
</dbReference>
<proteinExistence type="predicted"/>
<reference evidence="3 4" key="1">
    <citation type="submission" date="2018-04" db="EMBL/GenBank/DDBJ databases">
        <title>Altererythrobacter sp. HME9302 genome sequencing and assembly.</title>
        <authorList>
            <person name="Kang H."/>
            <person name="Kim H."/>
            <person name="Joh K."/>
        </authorList>
    </citation>
    <scope>NUCLEOTIDE SEQUENCE [LARGE SCALE GENOMIC DNA]</scope>
    <source>
        <strain evidence="3 4">HME9302</strain>
    </source>
</reference>
<feature type="signal peptide" evidence="1">
    <location>
        <begin position="1"/>
        <end position="24"/>
    </location>
</feature>
<evidence type="ECO:0000259" key="2">
    <source>
        <dbReference type="Pfam" id="PF13590"/>
    </source>
</evidence>
<accession>A0A369QB90</accession>
<keyword evidence="1" id="KW-0732">Signal</keyword>
<dbReference type="InterPro" id="IPR025411">
    <property type="entry name" value="DUF4136"/>
</dbReference>
<feature type="domain" description="DUF4136" evidence="2">
    <location>
        <begin position="59"/>
        <end position="197"/>
    </location>
</feature>
<protein>
    <recommendedName>
        <fullName evidence="2">DUF4136 domain-containing protein</fullName>
    </recommendedName>
</protein>
<keyword evidence="4" id="KW-1185">Reference proteome</keyword>
<dbReference type="Proteomes" id="UP000253727">
    <property type="component" value="Unassembled WGS sequence"/>
</dbReference>
<gene>
    <name evidence="3" type="ORF">HME9302_02041</name>
</gene>
<name>A0A369QB90_9SPHN</name>
<feature type="chain" id="PRO_5016959319" description="DUF4136 domain-containing protein" evidence="1">
    <location>
        <begin position="25"/>
        <end position="209"/>
    </location>
</feature>
<organism evidence="3 4">
    <name type="scientific">Alteripontixanthobacter maritimus</name>
    <dbReference type="NCBI Taxonomy" id="2161824"/>
    <lineage>
        <taxon>Bacteria</taxon>
        <taxon>Pseudomonadati</taxon>
        <taxon>Pseudomonadota</taxon>
        <taxon>Alphaproteobacteria</taxon>
        <taxon>Sphingomonadales</taxon>
        <taxon>Erythrobacteraceae</taxon>
        <taxon>Alteripontixanthobacter</taxon>
    </lineage>
</organism>
<dbReference type="Pfam" id="PF13590">
    <property type="entry name" value="DUF4136"/>
    <property type="match status" value="1"/>
</dbReference>
<dbReference type="PROSITE" id="PS51257">
    <property type="entry name" value="PROKAR_LIPOPROTEIN"/>
    <property type="match status" value="1"/>
</dbReference>
<evidence type="ECO:0000313" key="4">
    <source>
        <dbReference type="Proteomes" id="UP000253727"/>
    </source>
</evidence>
<evidence type="ECO:0000256" key="1">
    <source>
        <dbReference type="SAM" id="SignalP"/>
    </source>
</evidence>